<reference evidence="1 2" key="1">
    <citation type="journal article" date="2016" name="Genome Biol. Evol.">
        <title>Comparative Genomic Analyses of the Moraxella catarrhalis Serosensitive and Seroresistant Lineages Demonstrate Their Independent Evolution.</title>
        <authorList>
            <person name="Earl J.P."/>
            <person name="de Vries S.P."/>
            <person name="Ahmed A."/>
            <person name="Powell E."/>
            <person name="Schultz M.P."/>
            <person name="Hermans P.W."/>
            <person name="Hill D.J."/>
            <person name="Zhou Z."/>
            <person name="Constantinidou C.I."/>
            <person name="Hu F.Z."/>
            <person name="Bootsma H.J."/>
            <person name="Ehrlich G.D."/>
        </authorList>
    </citation>
    <scope>NUCLEOTIDE SEQUENCE [LARGE SCALE GENOMIC DNA]</scope>
    <source>
        <strain evidence="1 2">F23</strain>
    </source>
</reference>
<dbReference type="AlphaFoldDB" id="A0AB36DQL0"/>
<protein>
    <submittedName>
        <fullName evidence="1">Uncharacterized protein</fullName>
    </submittedName>
</protein>
<accession>A0AB36DQL0</accession>
<evidence type="ECO:0000313" key="2">
    <source>
        <dbReference type="Proteomes" id="UP000078295"/>
    </source>
</evidence>
<gene>
    <name evidence="1" type="ORF">AO370_0336</name>
</gene>
<evidence type="ECO:0000313" key="1">
    <source>
        <dbReference type="EMBL" id="OAV27145.1"/>
    </source>
</evidence>
<name>A0AB36DQL0_MORCA</name>
<proteinExistence type="predicted"/>
<dbReference type="Proteomes" id="UP000078295">
    <property type="component" value="Unassembled WGS sequence"/>
</dbReference>
<sequence length="40" mass="4797">MDIHKHGESLNCYYDCQKSNLLIKSLFLKYYLIKNEIAFV</sequence>
<comment type="caution">
    <text evidence="1">The sequence shown here is derived from an EMBL/GenBank/DDBJ whole genome shotgun (WGS) entry which is preliminary data.</text>
</comment>
<dbReference type="EMBL" id="LXHQ01000015">
    <property type="protein sequence ID" value="OAV27145.1"/>
    <property type="molecule type" value="Genomic_DNA"/>
</dbReference>
<organism evidence="1 2">
    <name type="scientific">Moraxella catarrhalis</name>
    <name type="common">Branhamella catarrhalis</name>
    <dbReference type="NCBI Taxonomy" id="480"/>
    <lineage>
        <taxon>Bacteria</taxon>
        <taxon>Pseudomonadati</taxon>
        <taxon>Pseudomonadota</taxon>
        <taxon>Gammaproteobacteria</taxon>
        <taxon>Moraxellales</taxon>
        <taxon>Moraxellaceae</taxon>
        <taxon>Moraxella</taxon>
    </lineage>
</organism>